<dbReference type="AlphaFoldDB" id="A0AAV2YGP7"/>
<protein>
    <submittedName>
        <fullName evidence="1">Uncharacterized protein</fullName>
    </submittedName>
</protein>
<evidence type="ECO:0000313" key="1">
    <source>
        <dbReference type="EMBL" id="DAZ93286.1"/>
    </source>
</evidence>
<dbReference type="Proteomes" id="UP001146120">
    <property type="component" value="Unassembled WGS sequence"/>
</dbReference>
<evidence type="ECO:0000313" key="2">
    <source>
        <dbReference type="Proteomes" id="UP001146120"/>
    </source>
</evidence>
<gene>
    <name evidence="1" type="ORF">N0F65_001125</name>
</gene>
<reference evidence="1" key="2">
    <citation type="journal article" date="2023" name="Microbiol Resour">
        <title>Decontamination and Annotation of the Draft Genome Sequence of the Oomycete Lagenidium giganteum ARSEF 373.</title>
        <authorList>
            <person name="Morgan W.R."/>
            <person name="Tartar A."/>
        </authorList>
    </citation>
    <scope>NUCLEOTIDE SEQUENCE</scope>
    <source>
        <strain evidence="1">ARSEF 373</strain>
    </source>
</reference>
<reference evidence="1" key="1">
    <citation type="submission" date="2022-11" db="EMBL/GenBank/DDBJ databases">
        <authorList>
            <person name="Morgan W.R."/>
            <person name="Tartar A."/>
        </authorList>
    </citation>
    <scope>NUCLEOTIDE SEQUENCE</scope>
    <source>
        <strain evidence="1">ARSEF 373</strain>
    </source>
</reference>
<proteinExistence type="predicted"/>
<keyword evidence="2" id="KW-1185">Reference proteome</keyword>
<sequence length="33" mass="3706">MKAAQLNHPTQQQQIVHSLSTFRSFGLDKPPTV</sequence>
<comment type="caution">
    <text evidence="1">The sequence shown here is derived from an EMBL/GenBank/DDBJ whole genome shotgun (WGS) entry which is preliminary data.</text>
</comment>
<dbReference type="EMBL" id="DAKRPA010000328">
    <property type="protein sequence ID" value="DAZ93286.1"/>
    <property type="molecule type" value="Genomic_DNA"/>
</dbReference>
<organism evidence="1 2">
    <name type="scientific">Lagenidium giganteum</name>
    <dbReference type="NCBI Taxonomy" id="4803"/>
    <lineage>
        <taxon>Eukaryota</taxon>
        <taxon>Sar</taxon>
        <taxon>Stramenopiles</taxon>
        <taxon>Oomycota</taxon>
        <taxon>Peronosporomycetes</taxon>
        <taxon>Pythiales</taxon>
        <taxon>Pythiaceae</taxon>
    </lineage>
</organism>
<name>A0AAV2YGP7_9STRA</name>
<accession>A0AAV2YGP7</accession>